<dbReference type="PANTHER" id="PTHR43042:SF2">
    <property type="entry name" value="SAM-DEPENDENT METHYLTRANSFERASE"/>
    <property type="match status" value="1"/>
</dbReference>
<proteinExistence type="predicted"/>
<dbReference type="GO" id="GO:0032259">
    <property type="term" value="P:methylation"/>
    <property type="evidence" value="ECO:0007669"/>
    <property type="project" value="UniProtKB-KW"/>
</dbReference>
<feature type="compositionally biased region" description="Basic and acidic residues" evidence="1">
    <location>
        <begin position="39"/>
        <end position="52"/>
    </location>
</feature>
<dbReference type="GO" id="GO:0008168">
    <property type="term" value="F:methyltransferase activity"/>
    <property type="evidence" value="ECO:0007669"/>
    <property type="project" value="UniProtKB-KW"/>
</dbReference>
<evidence type="ECO:0000313" key="3">
    <source>
        <dbReference type="Proteomes" id="UP000007374"/>
    </source>
</evidence>
<dbReference type="Proteomes" id="UP000007374">
    <property type="component" value="Unassembled WGS sequence"/>
</dbReference>
<dbReference type="SUPFAM" id="SSF53335">
    <property type="entry name" value="S-adenosyl-L-methionine-dependent methyltransferases"/>
    <property type="match status" value="1"/>
</dbReference>
<dbReference type="Gene3D" id="3.40.50.150">
    <property type="entry name" value="Vaccinia Virus protein VP39"/>
    <property type="match status" value="1"/>
</dbReference>
<comment type="caution">
    <text evidence="2">The sequence shown here is derived from an EMBL/GenBank/DDBJ whole genome shotgun (WGS) entry which is preliminary data.</text>
</comment>
<name>K2P2T5_9HYPH</name>
<reference evidence="2 3" key="1">
    <citation type="journal article" date="2012" name="J. Bacteriol.">
        <title>Genome Sequence of Nitratireductor indicus Type Strain C115.</title>
        <authorList>
            <person name="Lai Q."/>
            <person name="Li G."/>
            <person name="Yu Z."/>
            <person name="Shao Z."/>
        </authorList>
    </citation>
    <scope>NUCLEOTIDE SEQUENCE [LARGE SCALE GENOMIC DNA]</scope>
    <source>
        <strain evidence="2 3">C115</strain>
    </source>
</reference>
<evidence type="ECO:0000313" key="2">
    <source>
        <dbReference type="EMBL" id="EKF44414.1"/>
    </source>
</evidence>
<feature type="region of interest" description="Disordered" evidence="1">
    <location>
        <begin position="1"/>
        <end position="68"/>
    </location>
</feature>
<protein>
    <submittedName>
        <fullName evidence="2">Uncharacterized protein</fullName>
    </submittedName>
</protein>
<dbReference type="CDD" id="cd02440">
    <property type="entry name" value="AdoMet_MTases"/>
    <property type="match status" value="1"/>
</dbReference>
<dbReference type="PANTHER" id="PTHR43042">
    <property type="entry name" value="SAM-DEPENDENT METHYLTRANSFERASE"/>
    <property type="match status" value="1"/>
</dbReference>
<dbReference type="InterPro" id="IPR029063">
    <property type="entry name" value="SAM-dependent_MTases_sf"/>
</dbReference>
<keyword evidence="3" id="KW-1185">Reference proteome</keyword>
<dbReference type="InterPro" id="IPR013780">
    <property type="entry name" value="Glyco_hydro_b"/>
</dbReference>
<gene>
    <name evidence="2" type="ORF">NA8A_01690</name>
</gene>
<dbReference type="AlphaFoldDB" id="K2P2T5"/>
<sequence length="360" mass="40618">MPQALWQKPGTICGLADTELKPQRPKRRNDRRPQQKPQPPRDNEPRQEEPARRAPPPRRQGRLPDERLPVILEVRPNEDYALLDSGDGLKLEQYGPYRIVRPEGQAIWRPALGPAEWNRADAIFTGDTDEEGMGRWRFPREPLGETWPMRHDGIDYLGRFTSFRHVGVFPEQATHWSHMEELVLGAGRPVKVLNLFGYTGLASLVAARAGAEVTHVDASKKAIGWARENQEIAGLADKPIRWICEDAVKFAEREARRGNSYDIVLFDPPAYGRGPKGEVWQLFEDLPYLAELCRSILSPQPLAVVLTAYSIRASFFAIHALMRDIFAGMGGRIESGELIIREQSAGRALSTSLFSRWVAS</sequence>
<dbReference type="STRING" id="721133.SAMN05216176_102343"/>
<organism evidence="2 3">
    <name type="scientific">Nitratireductor indicus C115</name>
    <dbReference type="NCBI Taxonomy" id="1231190"/>
    <lineage>
        <taxon>Bacteria</taxon>
        <taxon>Pseudomonadati</taxon>
        <taxon>Pseudomonadota</taxon>
        <taxon>Alphaproteobacteria</taxon>
        <taxon>Hyphomicrobiales</taxon>
        <taxon>Phyllobacteriaceae</taxon>
        <taxon>Nitratireductor</taxon>
    </lineage>
</organism>
<dbReference type="EMBL" id="AMSI01000001">
    <property type="protein sequence ID" value="EKF44414.1"/>
    <property type="molecule type" value="Genomic_DNA"/>
</dbReference>
<evidence type="ECO:0000256" key="1">
    <source>
        <dbReference type="SAM" id="MobiDB-lite"/>
    </source>
</evidence>
<accession>K2P2T5</accession>
<dbReference type="PATRIC" id="fig|1231190.3.peg.360"/>
<dbReference type="eggNOG" id="COG1092">
    <property type="taxonomic scope" value="Bacteria"/>
</dbReference>
<dbReference type="Gene3D" id="2.60.40.1180">
    <property type="entry name" value="Golgi alpha-mannosidase II"/>
    <property type="match status" value="1"/>
</dbReference>
<dbReference type="Pfam" id="PF03602">
    <property type="entry name" value="Cons_hypoth95"/>
    <property type="match status" value="1"/>
</dbReference>